<evidence type="ECO:0000313" key="2">
    <source>
        <dbReference type="EMBL" id="GGP37898.1"/>
    </source>
</evidence>
<dbReference type="PROSITE" id="PS50005">
    <property type="entry name" value="TPR"/>
    <property type="match status" value="1"/>
</dbReference>
<reference evidence="2" key="2">
    <citation type="submission" date="2020-09" db="EMBL/GenBank/DDBJ databases">
        <authorList>
            <person name="Sun Q."/>
            <person name="Ohkuma M."/>
        </authorList>
    </citation>
    <scope>NUCLEOTIDE SEQUENCE</scope>
    <source>
        <strain evidence="2">JCM 3313</strain>
    </source>
</reference>
<comment type="caution">
    <text evidence="2">The sequence shown here is derived from an EMBL/GenBank/DDBJ whole genome shotgun (WGS) entry which is preliminary data.</text>
</comment>
<dbReference type="Pfam" id="PF13424">
    <property type="entry name" value="TPR_12"/>
    <property type="match status" value="1"/>
</dbReference>
<name>A0A918AIS6_9PSEU</name>
<dbReference type="Proteomes" id="UP000639606">
    <property type="component" value="Unassembled WGS sequence"/>
</dbReference>
<proteinExistence type="predicted"/>
<evidence type="ECO:0008006" key="4">
    <source>
        <dbReference type="Google" id="ProtNLM"/>
    </source>
</evidence>
<dbReference type="EMBL" id="BMRG01000001">
    <property type="protein sequence ID" value="GGP37898.1"/>
    <property type="molecule type" value="Genomic_DNA"/>
</dbReference>
<keyword evidence="3" id="KW-1185">Reference proteome</keyword>
<feature type="repeat" description="TPR" evidence="1">
    <location>
        <begin position="80"/>
        <end position="113"/>
    </location>
</feature>
<dbReference type="SMART" id="SM00028">
    <property type="entry name" value="TPR"/>
    <property type="match status" value="5"/>
</dbReference>
<sequence length="294" mass="32307">MTARQVSGYDEAMSWFDAEHTAVLAVLDDAVRHGWHVHAWQLPWVLTSYLNRRGRWREKAAALRTALAAAQRLDDRDALAVTHHLLGRTASALGDRDAALDHLERALALHRAQGDRRGEAVVHFSLAAEHGQRGDPDRAAAHARRALAFHTDSGERTWQGFDLIALAWFAVGRGDHAAALAHCREASALTDDRDGLAHCAQITGCAHHGLGEHARAVTHHSRAVELFRLLGDRYREAWGLVLVGDAQRAAGRERSAREAWAQALELLERLGHQDCAAVRERLDQVPVATTAGEA</sequence>
<organism evidence="2 3">
    <name type="scientific">Saccharothrix coeruleofusca</name>
    <dbReference type="NCBI Taxonomy" id="33919"/>
    <lineage>
        <taxon>Bacteria</taxon>
        <taxon>Bacillati</taxon>
        <taxon>Actinomycetota</taxon>
        <taxon>Actinomycetes</taxon>
        <taxon>Pseudonocardiales</taxon>
        <taxon>Pseudonocardiaceae</taxon>
        <taxon>Saccharothrix</taxon>
    </lineage>
</organism>
<gene>
    <name evidence="2" type="ORF">GCM10010185_06590</name>
</gene>
<evidence type="ECO:0000256" key="1">
    <source>
        <dbReference type="PROSITE-ProRule" id="PRU00339"/>
    </source>
</evidence>
<accession>A0A918AIS6</accession>
<evidence type="ECO:0000313" key="3">
    <source>
        <dbReference type="Proteomes" id="UP000639606"/>
    </source>
</evidence>
<keyword evidence="1" id="KW-0802">TPR repeat</keyword>
<dbReference type="AlphaFoldDB" id="A0A918AIS6"/>
<dbReference type="SUPFAM" id="SSF48452">
    <property type="entry name" value="TPR-like"/>
    <property type="match status" value="2"/>
</dbReference>
<dbReference type="PANTHER" id="PTHR10098:SF108">
    <property type="entry name" value="TETRATRICOPEPTIDE REPEAT PROTEIN 28"/>
    <property type="match status" value="1"/>
</dbReference>
<dbReference type="Gene3D" id="1.25.40.10">
    <property type="entry name" value="Tetratricopeptide repeat domain"/>
    <property type="match status" value="2"/>
</dbReference>
<protein>
    <recommendedName>
        <fullName evidence="4">Tetratricopeptide repeat protein</fullName>
    </recommendedName>
</protein>
<dbReference type="InterPro" id="IPR019734">
    <property type="entry name" value="TPR_rpt"/>
</dbReference>
<dbReference type="PANTHER" id="PTHR10098">
    <property type="entry name" value="RAPSYN-RELATED"/>
    <property type="match status" value="1"/>
</dbReference>
<reference evidence="2" key="1">
    <citation type="journal article" date="2014" name="Int. J. Syst. Evol. Microbiol.">
        <title>Complete genome sequence of Corynebacterium casei LMG S-19264T (=DSM 44701T), isolated from a smear-ripened cheese.</title>
        <authorList>
            <consortium name="US DOE Joint Genome Institute (JGI-PGF)"/>
            <person name="Walter F."/>
            <person name="Albersmeier A."/>
            <person name="Kalinowski J."/>
            <person name="Ruckert C."/>
        </authorList>
    </citation>
    <scope>NUCLEOTIDE SEQUENCE</scope>
    <source>
        <strain evidence="2">JCM 3313</strain>
    </source>
</reference>
<dbReference type="InterPro" id="IPR011990">
    <property type="entry name" value="TPR-like_helical_dom_sf"/>
</dbReference>